<protein>
    <submittedName>
        <fullName evidence="1">Uncharacterized protein</fullName>
    </submittedName>
</protein>
<comment type="caution">
    <text evidence="1">The sequence shown here is derived from an EMBL/GenBank/DDBJ whole genome shotgun (WGS) entry which is preliminary data.</text>
</comment>
<proteinExistence type="predicted"/>
<sequence length="303" mass="34653">MNCSLLLFMADKTKRLLGCRIGEQAKYGCSGGCCPRDESKVESLGSTLSTKSDSIFQISENTRYHLLTEHPPEHRILEVYPTGRQGLYFSQCGSSYRPKFICPGKTCRRSFKPYYDPAKFEYEISDFQDWSVRPLESCSLELKVAFKNEKRLRHKKNLETPETLAFDTLRSRYYDDPMSLSLAEVAYVKAWDPCSHWTNLVTTPRFYQPGPGICLRCPSCGKNGVRVGSSFRAPPRKDEKAWRLIGKMIATGEDMGAVFSSCPTIEEHKEMAVEALRIRTQETYSKAMEWEAEKRKRIANTTI</sequence>
<keyword evidence="2" id="KW-1185">Reference proteome</keyword>
<dbReference type="AlphaFoldDB" id="A0A9N9L025"/>
<organism evidence="1 2">
    <name type="scientific">Hymenoscyphus fraxineus</name>
    <dbReference type="NCBI Taxonomy" id="746836"/>
    <lineage>
        <taxon>Eukaryota</taxon>
        <taxon>Fungi</taxon>
        <taxon>Dikarya</taxon>
        <taxon>Ascomycota</taxon>
        <taxon>Pezizomycotina</taxon>
        <taxon>Leotiomycetes</taxon>
        <taxon>Helotiales</taxon>
        <taxon>Helotiaceae</taxon>
        <taxon>Hymenoscyphus</taxon>
    </lineage>
</organism>
<gene>
    <name evidence="1" type="ORF">HYFRA_00009453</name>
</gene>
<accession>A0A9N9L025</accession>
<dbReference type="EMBL" id="CAJVRL010000077">
    <property type="protein sequence ID" value="CAG8957251.1"/>
    <property type="molecule type" value="Genomic_DNA"/>
</dbReference>
<dbReference type="OrthoDB" id="3211860at2759"/>
<evidence type="ECO:0000313" key="2">
    <source>
        <dbReference type="Proteomes" id="UP000696280"/>
    </source>
</evidence>
<reference evidence="1" key="1">
    <citation type="submission" date="2021-07" db="EMBL/GenBank/DDBJ databases">
        <authorList>
            <person name="Durling M."/>
        </authorList>
    </citation>
    <scope>NUCLEOTIDE SEQUENCE</scope>
</reference>
<name>A0A9N9L025_9HELO</name>
<evidence type="ECO:0000313" key="1">
    <source>
        <dbReference type="EMBL" id="CAG8957251.1"/>
    </source>
</evidence>
<dbReference type="Proteomes" id="UP000696280">
    <property type="component" value="Unassembled WGS sequence"/>
</dbReference>